<evidence type="ECO:0000313" key="1">
    <source>
        <dbReference type="EMBL" id="TLP59288.1"/>
    </source>
</evidence>
<name>A0ABY2URA5_9RHOB</name>
<dbReference type="RefSeq" id="WP_138164299.1">
    <property type="nucleotide sequence ID" value="NZ_VAUA01000009.1"/>
</dbReference>
<comment type="caution">
    <text evidence="1">The sequence shown here is derived from an EMBL/GenBank/DDBJ whole genome shotgun (WGS) entry which is preliminary data.</text>
</comment>
<sequence length="239" mass="27207">MKPTDKFLLAESLTLANWRLWQHDFEHRLSNSGFDKLPILNCIDRFSAFTKDYNLSRNIPGGPVDKKGSSSEQAKKRILAQGRREFIMNLVREDPPINAKSIDEYAVELAKQANSAPGLPNLSKLAKRSQVSKSRSLVSKICSFWNPVEFPPFDQYASNALKEKSSYSAYQSKFKNRLLNFFDERHENVKFYENYLCQLAKVGEGCGPAIRAKILDVTLMIEGGLWNNQIVPEVSKNKL</sequence>
<proteinExistence type="predicted"/>
<protein>
    <submittedName>
        <fullName evidence="1">Uncharacterized protein</fullName>
    </submittedName>
</protein>
<accession>A0ABY2URA5</accession>
<reference evidence="1 2" key="1">
    <citation type="submission" date="2019-05" db="EMBL/GenBank/DDBJ databases">
        <title>Draft genome sequence of Pelagicola sp. DSW4-44.</title>
        <authorList>
            <person name="Oh J."/>
        </authorList>
    </citation>
    <scope>NUCLEOTIDE SEQUENCE [LARGE SCALE GENOMIC DNA]</scope>
    <source>
        <strain evidence="1 2">DSW4-44</strain>
    </source>
</reference>
<organism evidence="1 2">
    <name type="scientific">Parasedimentitalea maritima</name>
    <dbReference type="NCBI Taxonomy" id="2578117"/>
    <lineage>
        <taxon>Bacteria</taxon>
        <taxon>Pseudomonadati</taxon>
        <taxon>Pseudomonadota</taxon>
        <taxon>Alphaproteobacteria</taxon>
        <taxon>Rhodobacterales</taxon>
        <taxon>Paracoccaceae</taxon>
        <taxon>Parasedimentitalea</taxon>
    </lineage>
</organism>
<dbReference type="EMBL" id="VAUA01000009">
    <property type="protein sequence ID" value="TLP59288.1"/>
    <property type="molecule type" value="Genomic_DNA"/>
</dbReference>
<keyword evidence="2" id="KW-1185">Reference proteome</keyword>
<dbReference type="Proteomes" id="UP000305041">
    <property type="component" value="Unassembled WGS sequence"/>
</dbReference>
<evidence type="ECO:0000313" key="2">
    <source>
        <dbReference type="Proteomes" id="UP000305041"/>
    </source>
</evidence>
<gene>
    <name evidence="1" type="ORF">FEE96_16930</name>
</gene>